<comment type="similarity">
    <text evidence="3">Belongs to the RBR family. Ariadne subfamily.</text>
</comment>
<dbReference type="EC" id="2.3.2.31" evidence="4"/>
<dbReference type="PROSITE" id="PS50089">
    <property type="entry name" value="ZF_RING_2"/>
    <property type="match status" value="1"/>
</dbReference>
<dbReference type="CDD" id="cd20341">
    <property type="entry name" value="BRcat_RBR_RNF14"/>
    <property type="match status" value="1"/>
</dbReference>
<evidence type="ECO:0000256" key="12">
    <source>
        <dbReference type="SAM" id="MobiDB-lite"/>
    </source>
</evidence>
<dbReference type="SUPFAM" id="SSF57850">
    <property type="entry name" value="RING/U-box"/>
    <property type="match status" value="4"/>
</dbReference>
<keyword evidence="10" id="KW-0862">Zinc</keyword>
<organism evidence="15 16">
    <name type="scientific">Tetradesmus obliquus</name>
    <name type="common">Green alga</name>
    <name type="synonym">Acutodesmus obliquus</name>
    <dbReference type="NCBI Taxonomy" id="3088"/>
    <lineage>
        <taxon>Eukaryota</taxon>
        <taxon>Viridiplantae</taxon>
        <taxon>Chlorophyta</taxon>
        <taxon>core chlorophytes</taxon>
        <taxon>Chlorophyceae</taxon>
        <taxon>CS clade</taxon>
        <taxon>Sphaeropleales</taxon>
        <taxon>Scenedesmaceae</taxon>
        <taxon>Tetradesmus</taxon>
    </lineage>
</organism>
<evidence type="ECO:0000256" key="7">
    <source>
        <dbReference type="ARBA" id="ARBA00022737"/>
    </source>
</evidence>
<dbReference type="InterPro" id="IPR031127">
    <property type="entry name" value="E3_UB_ligase_RBR"/>
</dbReference>
<evidence type="ECO:0000259" key="13">
    <source>
        <dbReference type="PROSITE" id="PS50089"/>
    </source>
</evidence>
<dbReference type="InterPro" id="IPR002867">
    <property type="entry name" value="IBR_dom"/>
</dbReference>
<keyword evidence="5" id="KW-0808">Transferase</keyword>
<evidence type="ECO:0000256" key="9">
    <source>
        <dbReference type="ARBA" id="ARBA00022786"/>
    </source>
</evidence>
<proteinExistence type="inferred from homology"/>
<dbReference type="InterPro" id="IPR001841">
    <property type="entry name" value="Znf_RING"/>
</dbReference>
<dbReference type="Gene3D" id="3.30.40.10">
    <property type="entry name" value="Zinc/RING finger domain, C3HC4 (zinc finger)"/>
    <property type="match status" value="1"/>
</dbReference>
<dbReference type="Gene3D" id="1.20.120.1750">
    <property type="match status" value="1"/>
</dbReference>
<dbReference type="Pfam" id="PF01485">
    <property type="entry name" value="IBR"/>
    <property type="match status" value="1"/>
</dbReference>
<evidence type="ECO:0000259" key="14">
    <source>
        <dbReference type="PROSITE" id="PS51873"/>
    </source>
</evidence>
<keyword evidence="16" id="KW-1185">Reference proteome</keyword>
<dbReference type="PROSITE" id="PS00518">
    <property type="entry name" value="ZF_RING_1"/>
    <property type="match status" value="1"/>
</dbReference>
<keyword evidence="9" id="KW-0833">Ubl conjugation pathway</keyword>
<feature type="domain" description="RING-type" evidence="14">
    <location>
        <begin position="109"/>
        <end position="333"/>
    </location>
</feature>
<feature type="domain" description="RING-type" evidence="13">
    <location>
        <begin position="113"/>
        <end position="159"/>
    </location>
</feature>
<accession>A0ABY8UDG6</accession>
<comment type="function">
    <text evidence="2">Might act as an E3 ubiquitin-protein ligase, or as part of E3 complex, which accepts ubiquitin from specific E2 ubiquitin-conjugating enzymes and then transfers it to substrates.</text>
</comment>
<dbReference type="InterPro" id="IPR017907">
    <property type="entry name" value="Znf_RING_CS"/>
</dbReference>
<evidence type="ECO:0000313" key="16">
    <source>
        <dbReference type="Proteomes" id="UP001244341"/>
    </source>
</evidence>
<evidence type="ECO:0000256" key="4">
    <source>
        <dbReference type="ARBA" id="ARBA00012251"/>
    </source>
</evidence>
<dbReference type="SMART" id="SM00184">
    <property type="entry name" value="RING"/>
    <property type="match status" value="2"/>
</dbReference>
<dbReference type="EMBL" id="CP126217">
    <property type="protein sequence ID" value="WIA18698.1"/>
    <property type="molecule type" value="Genomic_DNA"/>
</dbReference>
<feature type="region of interest" description="Disordered" evidence="12">
    <location>
        <begin position="48"/>
        <end position="71"/>
    </location>
</feature>
<name>A0ABY8UDG6_TETOB</name>
<protein>
    <recommendedName>
        <fullName evidence="4">RBR-type E3 ubiquitin transferase</fullName>
        <ecNumber evidence="4">2.3.2.31</ecNumber>
    </recommendedName>
</protein>
<comment type="catalytic activity">
    <reaction evidence="1">
        <text>[E2 ubiquitin-conjugating enzyme]-S-ubiquitinyl-L-cysteine + [acceptor protein]-L-lysine = [E2 ubiquitin-conjugating enzyme]-L-cysteine + [acceptor protein]-N(6)-ubiquitinyl-L-lysine.</text>
        <dbReference type="EC" id="2.3.2.31"/>
    </reaction>
</comment>
<evidence type="ECO:0000256" key="2">
    <source>
        <dbReference type="ARBA" id="ARBA00003976"/>
    </source>
</evidence>
<feature type="compositionally biased region" description="Polar residues" evidence="12">
    <location>
        <begin position="49"/>
        <end position="62"/>
    </location>
</feature>
<evidence type="ECO:0000256" key="10">
    <source>
        <dbReference type="ARBA" id="ARBA00022833"/>
    </source>
</evidence>
<evidence type="ECO:0000256" key="8">
    <source>
        <dbReference type="ARBA" id="ARBA00022771"/>
    </source>
</evidence>
<evidence type="ECO:0000256" key="11">
    <source>
        <dbReference type="PROSITE-ProRule" id="PRU00175"/>
    </source>
</evidence>
<dbReference type="InterPro" id="IPR013083">
    <property type="entry name" value="Znf_RING/FYVE/PHD"/>
</dbReference>
<sequence length="427" mass="47308">MAAAAAAEQQCCQYSADDWQAQLEEVLALQSIFAEDFRVTHIPGHELAGSSSSDGVNGSQGVHSSSSHSYPEVQQVEEQLQSLLGSEPPAAAAAAGLLAAREAEAFEAASWTCNICFDQVPGSDCLRLPDCGHYYCNACLRAAAAAQVELGALENIRCPEPGCRRPLPAYVVRELLGEAGYARWEELLLQRTLDRMEDVVYCPRCEAVCIEDADHCGQCASCLYVFCSFCQDSWHPGSECLDPHERLRVLERRKGKGGPGDRRHDMDLVNQAMSLKYLAGASRKCPGCGMATIKNEGCNKMTCGYCRAAWCWKCQQVISGYDHFKESRCNMFDQEEINRWNAMMMWGGERAQEVEAGQVMLQVRGNAPGVQLCRCPVCGQENLREGRNNLLRCWSCNCHFCYSCRQWLRGRVGQHFIGKAACRQHGD</sequence>
<evidence type="ECO:0000256" key="1">
    <source>
        <dbReference type="ARBA" id="ARBA00001798"/>
    </source>
</evidence>
<dbReference type="Proteomes" id="UP001244341">
    <property type="component" value="Chromosome 10b"/>
</dbReference>
<dbReference type="Pfam" id="PF26200">
    <property type="entry name" value="Rcat_RNF216"/>
    <property type="match status" value="1"/>
</dbReference>
<evidence type="ECO:0000256" key="6">
    <source>
        <dbReference type="ARBA" id="ARBA00022723"/>
    </source>
</evidence>
<evidence type="ECO:0000313" key="15">
    <source>
        <dbReference type="EMBL" id="WIA18698.1"/>
    </source>
</evidence>
<dbReference type="InterPro" id="IPR044066">
    <property type="entry name" value="TRIAD_supradom"/>
</dbReference>
<evidence type="ECO:0000256" key="5">
    <source>
        <dbReference type="ARBA" id="ARBA00022679"/>
    </source>
</evidence>
<keyword evidence="8 11" id="KW-0863">Zinc-finger</keyword>
<keyword evidence="6" id="KW-0479">Metal-binding</keyword>
<evidence type="ECO:0000256" key="3">
    <source>
        <dbReference type="ARBA" id="ARBA00005884"/>
    </source>
</evidence>
<gene>
    <name evidence="15" type="ORF">OEZ85_003399</name>
</gene>
<dbReference type="SMART" id="SM00647">
    <property type="entry name" value="IBR"/>
    <property type="match status" value="2"/>
</dbReference>
<reference evidence="15 16" key="1">
    <citation type="submission" date="2023-05" db="EMBL/GenBank/DDBJ databases">
        <title>A 100% complete, gapless, phased diploid assembly of the Scenedesmus obliquus UTEX 3031 genome.</title>
        <authorList>
            <person name="Biondi T.C."/>
            <person name="Hanschen E.R."/>
            <person name="Kwon T."/>
            <person name="Eng W."/>
            <person name="Kruse C.P.S."/>
            <person name="Koehler S.I."/>
            <person name="Kunde Y."/>
            <person name="Gleasner C.D."/>
            <person name="You Mak K.T."/>
            <person name="Polle J."/>
            <person name="Hovde B.T."/>
            <person name="Starkenburg S.R."/>
        </authorList>
    </citation>
    <scope>NUCLEOTIDE SEQUENCE [LARGE SCALE GENOMIC DNA]</scope>
    <source>
        <strain evidence="15 16">DOE0152z</strain>
    </source>
</reference>
<keyword evidence="7" id="KW-0677">Repeat</keyword>
<dbReference type="PROSITE" id="PS51873">
    <property type="entry name" value="TRIAD"/>
    <property type="match status" value="1"/>
</dbReference>
<dbReference type="PANTHER" id="PTHR11685">
    <property type="entry name" value="RBR FAMILY RING FINGER AND IBR DOMAIN-CONTAINING"/>
    <property type="match status" value="1"/>
</dbReference>